<name>A0A1I0SYR5_9NOCA</name>
<evidence type="ECO:0008006" key="3">
    <source>
        <dbReference type="Google" id="ProtNLM"/>
    </source>
</evidence>
<dbReference type="Pfam" id="PF06475">
    <property type="entry name" value="Glycolipid_bind"/>
    <property type="match status" value="1"/>
</dbReference>
<accession>A0A1I0SYR5</accession>
<dbReference type="Proteomes" id="UP000182054">
    <property type="component" value="Unassembled WGS sequence"/>
</dbReference>
<gene>
    <name evidence="1" type="ORF">SAMN05444374_103119</name>
</gene>
<proteinExistence type="predicted"/>
<protein>
    <recommendedName>
        <fullName evidence="3">Glycolipid-binding</fullName>
    </recommendedName>
</protein>
<dbReference type="EMBL" id="FOJN01000003">
    <property type="protein sequence ID" value="SFA44620.1"/>
    <property type="molecule type" value="Genomic_DNA"/>
</dbReference>
<organism evidence="1 2">
    <name type="scientific">Rhodococcoides kroppenstedtii</name>
    <dbReference type="NCBI Taxonomy" id="293050"/>
    <lineage>
        <taxon>Bacteria</taxon>
        <taxon>Bacillati</taxon>
        <taxon>Actinomycetota</taxon>
        <taxon>Actinomycetes</taxon>
        <taxon>Mycobacteriales</taxon>
        <taxon>Nocardiaceae</taxon>
        <taxon>Rhodococcoides</taxon>
    </lineage>
</organism>
<dbReference type="SUPFAM" id="SSF159275">
    <property type="entry name" value="PA1994-like"/>
    <property type="match status" value="1"/>
</dbReference>
<dbReference type="AlphaFoldDB" id="A0A1I0SYR5"/>
<evidence type="ECO:0000313" key="1">
    <source>
        <dbReference type="EMBL" id="SFA44620.1"/>
    </source>
</evidence>
<reference evidence="1 2" key="1">
    <citation type="submission" date="2016-10" db="EMBL/GenBank/DDBJ databases">
        <authorList>
            <person name="de Groot N.N."/>
        </authorList>
    </citation>
    <scope>NUCLEOTIDE SEQUENCE [LARGE SCALE GENOMIC DNA]</scope>
    <source>
        <strain evidence="1 2">DSM 44908</strain>
    </source>
</reference>
<evidence type="ECO:0000313" key="2">
    <source>
        <dbReference type="Proteomes" id="UP000182054"/>
    </source>
</evidence>
<sequence length="209" mass="22500">MLYRVHVTTPAPTSLSSADVSGSSWPAVLTWRALEAPRMESVRVQINGKRIKAAGRIIAGACDEHPAFSASYDLVTDESGVTKRLSVRSAVAAGESQISISRDSQGFWLIDSASPTRSDFDGALDTELVWSPFFNTLAIRRLGLHSADASDQQVPVVYVGLPDLTARAETLSYRGGPTEFEVDSPMGHSKVTVDSEGFVIGYDGMAHRI</sequence>
<dbReference type="InterPro" id="IPR009467">
    <property type="entry name" value="Glycolipid-bd_prot_put"/>
</dbReference>